<gene>
    <name evidence="2" type="ORF">CKO28_05195</name>
</gene>
<dbReference type="RefSeq" id="WP_200339524.1">
    <property type="nucleotide sequence ID" value="NZ_NRRL01000007.1"/>
</dbReference>
<dbReference type="Proteomes" id="UP001296873">
    <property type="component" value="Unassembled WGS sequence"/>
</dbReference>
<dbReference type="EMBL" id="NRRL01000007">
    <property type="protein sequence ID" value="MBK1667425.1"/>
    <property type="molecule type" value="Genomic_DNA"/>
</dbReference>
<feature type="region of interest" description="Disordered" evidence="1">
    <location>
        <begin position="1"/>
        <end position="21"/>
    </location>
</feature>
<evidence type="ECO:0000256" key="1">
    <source>
        <dbReference type="SAM" id="MobiDB-lite"/>
    </source>
</evidence>
<name>A0ABS1DAM8_9PROT</name>
<evidence type="ECO:0000313" key="3">
    <source>
        <dbReference type="Proteomes" id="UP001296873"/>
    </source>
</evidence>
<sequence length="80" mass="8602">MTMLTAGMLRDRQTTTTETAANRTGVFRRLRSSLTGGRRPIRRTAAGRPNTVLLRDVALGGTAASAANRYLKALATGRRA</sequence>
<comment type="caution">
    <text evidence="2">The sequence shown here is derived from an EMBL/GenBank/DDBJ whole genome shotgun (WGS) entry which is preliminary data.</text>
</comment>
<proteinExistence type="predicted"/>
<protein>
    <submittedName>
        <fullName evidence="2">Uncharacterized protein</fullName>
    </submittedName>
</protein>
<accession>A0ABS1DAM8</accession>
<evidence type="ECO:0000313" key="2">
    <source>
        <dbReference type="EMBL" id="MBK1667425.1"/>
    </source>
</evidence>
<organism evidence="2 3">
    <name type="scientific">Rhodovibrio sodomensis</name>
    <dbReference type="NCBI Taxonomy" id="1088"/>
    <lineage>
        <taxon>Bacteria</taxon>
        <taxon>Pseudomonadati</taxon>
        <taxon>Pseudomonadota</taxon>
        <taxon>Alphaproteobacteria</taxon>
        <taxon>Rhodospirillales</taxon>
        <taxon>Rhodovibrionaceae</taxon>
        <taxon>Rhodovibrio</taxon>
    </lineage>
</organism>
<keyword evidence="3" id="KW-1185">Reference proteome</keyword>
<reference evidence="2 3" key="1">
    <citation type="journal article" date="2020" name="Microorganisms">
        <title>Osmotic Adaptation and Compatible Solute Biosynthesis of Phototrophic Bacteria as Revealed from Genome Analyses.</title>
        <authorList>
            <person name="Imhoff J.F."/>
            <person name="Rahn T."/>
            <person name="Kunzel S."/>
            <person name="Keller A."/>
            <person name="Neulinger S.C."/>
        </authorList>
    </citation>
    <scope>NUCLEOTIDE SEQUENCE [LARGE SCALE GENOMIC DNA]</scope>
    <source>
        <strain evidence="2 3">DSM 9895</strain>
    </source>
</reference>